<dbReference type="PANTHER" id="PTHR33884:SF7">
    <property type="entry name" value="BSL8023 PROTEIN"/>
    <property type="match status" value="1"/>
</dbReference>
<accession>A0A849P8X2</accession>
<evidence type="ECO:0000256" key="6">
    <source>
        <dbReference type="ARBA" id="ARBA00023136"/>
    </source>
</evidence>
<dbReference type="InterPro" id="IPR007341">
    <property type="entry name" value="Transgly_assoc"/>
</dbReference>
<reference evidence="8 9" key="1">
    <citation type="submission" date="2020-05" db="EMBL/GenBank/DDBJ databases">
        <authorList>
            <person name="Niu N."/>
        </authorList>
    </citation>
    <scope>NUCLEOTIDE SEQUENCE [LARGE SCALE GENOMIC DNA]</scope>
    <source>
        <strain evidence="8 9">3340-03</strain>
    </source>
</reference>
<evidence type="ECO:0000256" key="4">
    <source>
        <dbReference type="ARBA" id="ARBA00022692"/>
    </source>
</evidence>
<dbReference type="RefSeq" id="WP_171680927.1">
    <property type="nucleotide sequence ID" value="NZ_JABGBN010000007.1"/>
</dbReference>
<gene>
    <name evidence="8" type="ORF">HKX39_08675</name>
</gene>
<comment type="caution">
    <text evidence="8">The sequence shown here is derived from an EMBL/GenBank/DDBJ whole genome shotgun (WGS) entry which is preliminary data.</text>
</comment>
<feature type="transmembrane region" description="Helical" evidence="7">
    <location>
        <begin position="28"/>
        <end position="47"/>
    </location>
</feature>
<dbReference type="AlphaFoldDB" id="A0A849P8X2"/>
<comment type="subcellular location">
    <subcellularLocation>
        <location evidence="1">Cell membrane</location>
        <topology evidence="1">Multi-pass membrane protein</topology>
    </subcellularLocation>
</comment>
<dbReference type="EMBL" id="JABGBN010000007">
    <property type="protein sequence ID" value="NOL52235.1"/>
    <property type="molecule type" value="Genomic_DNA"/>
</dbReference>
<dbReference type="Pfam" id="PF04226">
    <property type="entry name" value="Transgly_assoc"/>
    <property type="match status" value="1"/>
</dbReference>
<evidence type="ECO:0000256" key="1">
    <source>
        <dbReference type="ARBA" id="ARBA00004651"/>
    </source>
</evidence>
<name>A0A849P8X2_9BURK</name>
<proteinExistence type="inferred from homology"/>
<evidence type="ECO:0000313" key="9">
    <source>
        <dbReference type="Proteomes" id="UP000537862"/>
    </source>
</evidence>
<dbReference type="PANTHER" id="PTHR33884">
    <property type="entry name" value="UPF0410 PROTEIN YMGE"/>
    <property type="match status" value="1"/>
</dbReference>
<feature type="transmembrane region" description="Helical" evidence="7">
    <location>
        <begin position="6"/>
        <end position="21"/>
    </location>
</feature>
<keyword evidence="4 7" id="KW-0812">Transmembrane</keyword>
<evidence type="ECO:0000256" key="7">
    <source>
        <dbReference type="SAM" id="Phobius"/>
    </source>
</evidence>
<keyword evidence="3" id="KW-1003">Cell membrane</keyword>
<evidence type="ECO:0000313" key="8">
    <source>
        <dbReference type="EMBL" id="NOL52235.1"/>
    </source>
</evidence>
<dbReference type="GO" id="GO:0005886">
    <property type="term" value="C:plasma membrane"/>
    <property type="evidence" value="ECO:0007669"/>
    <property type="project" value="UniProtKB-SubCell"/>
</dbReference>
<evidence type="ECO:0000256" key="5">
    <source>
        <dbReference type="ARBA" id="ARBA00022989"/>
    </source>
</evidence>
<protein>
    <submittedName>
        <fullName evidence="8">GlsB/YeaQ/YmgE family stress response membrane protein</fullName>
    </submittedName>
</protein>
<keyword evidence="5 7" id="KW-1133">Transmembrane helix</keyword>
<feature type="transmembrane region" description="Helical" evidence="7">
    <location>
        <begin position="59"/>
        <end position="78"/>
    </location>
</feature>
<comment type="similarity">
    <text evidence="2">Belongs to the UPF0410 family.</text>
</comment>
<evidence type="ECO:0000256" key="3">
    <source>
        <dbReference type="ARBA" id="ARBA00022475"/>
    </source>
</evidence>
<keyword evidence="6 7" id="KW-0472">Membrane</keyword>
<evidence type="ECO:0000256" key="2">
    <source>
        <dbReference type="ARBA" id="ARBA00011006"/>
    </source>
</evidence>
<dbReference type="Proteomes" id="UP000537862">
    <property type="component" value="Unassembled WGS sequence"/>
</dbReference>
<sequence length="81" mass="8377">MEIIGAIVIGFIVGLIARALMPGKQSLGFIMTTVLGVAGSLVGTYLGQAVGLYDNFSEAGWIGSIVGAMILLFVFGLISKK</sequence>
<keyword evidence="9" id="KW-1185">Reference proteome</keyword>
<organism evidence="8 9">
    <name type="scientific">Pelistega suis</name>
    <dbReference type="NCBI Taxonomy" id="1631957"/>
    <lineage>
        <taxon>Bacteria</taxon>
        <taxon>Pseudomonadati</taxon>
        <taxon>Pseudomonadota</taxon>
        <taxon>Betaproteobacteria</taxon>
        <taxon>Burkholderiales</taxon>
        <taxon>Alcaligenaceae</taxon>
        <taxon>Pelistega</taxon>
    </lineage>
</organism>